<sequence>MNRTMLPWFDDGDPIPDPATVATLRARVAARLDAGAPEETTVVHDELARWAAERTAAGLPELPGAVEHRTSQAVQGALTGLGGLAPLLERDGIENIHIHGHDHVLVECADGTTARWPHPVADSDEDLLELLGEVFARAGRTSREFSPAHPIANVRIPAGGPLGARVAAVRELCDRPRVAIRRHRLAHATLTDLHAHGTLDARLHDFLAAAVHAGLNLLVTGGPYAGKTTLLRALCQQIPPDEHVVTVEDDYELGLHLDQHRHPLVTAWEARTAGAEGTGAITLDDLLKQALRHSPSRVIVGEVRAGEITALLRALGNGAAGGMGTLHATTARAVPDRIAALGQLASPPLPITAAHRWTASALDLVVHVTRLDRPHGRHRTISEIVEVGPVGDAEGPDLTPLFTLPPDADHAIPVGPPSPALLDRLTRAGLDRDVFAPPVQAWGGEWR</sequence>
<proteinExistence type="inferred from homology"/>
<dbReference type="Gene3D" id="3.40.50.300">
    <property type="entry name" value="P-loop containing nucleotide triphosphate hydrolases"/>
    <property type="match status" value="1"/>
</dbReference>
<reference evidence="3 4" key="1">
    <citation type="submission" date="2024-08" db="EMBL/GenBank/DDBJ databases">
        <title>Genome mining of Saccharopolyspora cebuensis PGLac3 from Nigerian medicinal plant.</title>
        <authorList>
            <person name="Ezeobiora C.E."/>
            <person name="Igbokwe N.H."/>
            <person name="Amin D.H."/>
            <person name="Mendie U.E."/>
        </authorList>
    </citation>
    <scope>NUCLEOTIDE SEQUENCE [LARGE SCALE GENOMIC DNA]</scope>
    <source>
        <strain evidence="3 4">PGLac3</strain>
    </source>
</reference>
<comment type="caution">
    <text evidence="3">The sequence shown here is derived from an EMBL/GenBank/DDBJ whole genome shotgun (WGS) entry which is preliminary data.</text>
</comment>
<dbReference type="InterPro" id="IPR050921">
    <property type="entry name" value="T4SS_GSP_E_ATPase"/>
</dbReference>
<dbReference type="PANTHER" id="PTHR30486">
    <property type="entry name" value="TWITCHING MOTILITY PROTEIN PILT"/>
    <property type="match status" value="1"/>
</dbReference>
<accession>A0ABV4CRZ3</accession>
<dbReference type="Proteomes" id="UP001564626">
    <property type="component" value="Unassembled WGS sequence"/>
</dbReference>
<organism evidence="3 4">
    <name type="scientific">Saccharopolyspora cebuensis</name>
    <dbReference type="NCBI Taxonomy" id="418759"/>
    <lineage>
        <taxon>Bacteria</taxon>
        <taxon>Bacillati</taxon>
        <taxon>Actinomycetota</taxon>
        <taxon>Actinomycetes</taxon>
        <taxon>Pseudonocardiales</taxon>
        <taxon>Pseudonocardiaceae</taxon>
        <taxon>Saccharopolyspora</taxon>
    </lineage>
</organism>
<evidence type="ECO:0000313" key="4">
    <source>
        <dbReference type="Proteomes" id="UP001564626"/>
    </source>
</evidence>
<comment type="similarity">
    <text evidence="1">Belongs to the GSP E family.</text>
</comment>
<dbReference type="Pfam" id="PF00437">
    <property type="entry name" value="T2SSE"/>
    <property type="match status" value="1"/>
</dbReference>
<dbReference type="InterPro" id="IPR001482">
    <property type="entry name" value="T2SS/T4SS_dom"/>
</dbReference>
<dbReference type="RefSeq" id="WP_369775529.1">
    <property type="nucleotide sequence ID" value="NZ_JBGEHV010000064.1"/>
</dbReference>
<keyword evidence="4" id="KW-1185">Reference proteome</keyword>
<gene>
    <name evidence="3" type="ORF">AB8O55_25330</name>
</gene>
<evidence type="ECO:0000313" key="3">
    <source>
        <dbReference type="EMBL" id="MEY8042742.1"/>
    </source>
</evidence>
<evidence type="ECO:0000256" key="1">
    <source>
        <dbReference type="ARBA" id="ARBA00006611"/>
    </source>
</evidence>
<dbReference type="SUPFAM" id="SSF52540">
    <property type="entry name" value="P-loop containing nucleoside triphosphate hydrolases"/>
    <property type="match status" value="1"/>
</dbReference>
<dbReference type="InterPro" id="IPR027417">
    <property type="entry name" value="P-loop_NTPase"/>
</dbReference>
<dbReference type="PANTHER" id="PTHR30486:SF6">
    <property type="entry name" value="TYPE IV PILUS RETRACTATION ATPASE PILT"/>
    <property type="match status" value="1"/>
</dbReference>
<dbReference type="EMBL" id="JBGEHV010000064">
    <property type="protein sequence ID" value="MEY8042742.1"/>
    <property type="molecule type" value="Genomic_DNA"/>
</dbReference>
<name>A0ABV4CRZ3_9PSEU</name>
<dbReference type="CDD" id="cd01130">
    <property type="entry name" value="VirB11-like_ATPase"/>
    <property type="match status" value="1"/>
</dbReference>
<evidence type="ECO:0000259" key="2">
    <source>
        <dbReference type="Pfam" id="PF00437"/>
    </source>
</evidence>
<feature type="domain" description="Bacterial type II secretion system protein E" evidence="2">
    <location>
        <begin position="148"/>
        <end position="377"/>
    </location>
</feature>
<dbReference type="Gene3D" id="3.30.450.380">
    <property type="match status" value="1"/>
</dbReference>
<protein>
    <submittedName>
        <fullName evidence="3">CpaF family protein</fullName>
    </submittedName>
</protein>